<dbReference type="SUPFAM" id="SSF53613">
    <property type="entry name" value="Ribokinase-like"/>
    <property type="match status" value="1"/>
</dbReference>
<dbReference type="PRINTS" id="PR01099">
    <property type="entry name" value="HYETHTZKNASE"/>
</dbReference>
<evidence type="ECO:0000256" key="3">
    <source>
        <dbReference type="ARBA" id="ARBA00004868"/>
    </source>
</evidence>
<keyword evidence="8 11" id="KW-0067">ATP-binding</keyword>
<dbReference type="NCBIfam" id="NF006830">
    <property type="entry name" value="PRK09355.1"/>
    <property type="match status" value="1"/>
</dbReference>
<dbReference type="Pfam" id="PF02110">
    <property type="entry name" value="HK"/>
    <property type="match status" value="1"/>
</dbReference>
<evidence type="ECO:0000256" key="11">
    <source>
        <dbReference type="HAMAP-Rule" id="MF_00228"/>
    </source>
</evidence>
<evidence type="ECO:0000313" key="12">
    <source>
        <dbReference type="EMBL" id="MCH4283952.1"/>
    </source>
</evidence>
<dbReference type="EC" id="2.7.1.50" evidence="11"/>
<dbReference type="HAMAP" id="MF_00228">
    <property type="entry name" value="Thz_kinase"/>
    <property type="match status" value="1"/>
</dbReference>
<evidence type="ECO:0000256" key="2">
    <source>
        <dbReference type="ARBA" id="ARBA00001946"/>
    </source>
</evidence>
<comment type="cofactor">
    <cofactor evidence="2 11">
        <name>Mg(2+)</name>
        <dbReference type="ChEBI" id="CHEBI:18420"/>
    </cofactor>
</comment>
<protein>
    <recommendedName>
        <fullName evidence="11">Hydroxyethylthiazole kinase</fullName>
        <ecNumber evidence="11">2.7.1.50</ecNumber>
    </recommendedName>
    <alternativeName>
        <fullName evidence="11">4-methyl-5-beta-hydroxyethylthiazole kinase</fullName>
        <shortName evidence="11">TH kinase</shortName>
        <shortName evidence="11">Thz kinase</shortName>
    </alternativeName>
</protein>
<dbReference type="EMBL" id="JAKVPQ010000001">
    <property type="protein sequence ID" value="MCH4283952.1"/>
    <property type="molecule type" value="Genomic_DNA"/>
</dbReference>
<name>A0ABS9R2Q7_9FIRM</name>
<feature type="binding site" evidence="11">
    <location>
        <position position="172"/>
    </location>
    <ligand>
        <name>ATP</name>
        <dbReference type="ChEBI" id="CHEBI:30616"/>
    </ligand>
</feature>
<feature type="binding site" evidence="11">
    <location>
        <position position="199"/>
    </location>
    <ligand>
        <name>substrate</name>
    </ligand>
</feature>
<dbReference type="PIRSF" id="PIRSF000513">
    <property type="entry name" value="Thz_kinase"/>
    <property type="match status" value="1"/>
</dbReference>
<keyword evidence="4 11" id="KW-0808">Transferase</keyword>
<feature type="binding site" evidence="11">
    <location>
        <position position="122"/>
    </location>
    <ligand>
        <name>ATP</name>
        <dbReference type="ChEBI" id="CHEBI:30616"/>
    </ligand>
</feature>
<evidence type="ECO:0000256" key="9">
    <source>
        <dbReference type="ARBA" id="ARBA00022842"/>
    </source>
</evidence>
<dbReference type="CDD" id="cd01170">
    <property type="entry name" value="THZ_kinase"/>
    <property type="match status" value="1"/>
</dbReference>
<evidence type="ECO:0000256" key="8">
    <source>
        <dbReference type="ARBA" id="ARBA00022840"/>
    </source>
</evidence>
<dbReference type="InterPro" id="IPR000417">
    <property type="entry name" value="Hyethyz_kinase"/>
</dbReference>
<dbReference type="Gene3D" id="3.40.1190.20">
    <property type="match status" value="1"/>
</dbReference>
<keyword evidence="10 11" id="KW-0784">Thiamine biosynthesis</keyword>
<evidence type="ECO:0000256" key="5">
    <source>
        <dbReference type="ARBA" id="ARBA00022723"/>
    </source>
</evidence>
<keyword evidence="5 11" id="KW-0479">Metal-binding</keyword>
<gene>
    <name evidence="11 12" type="primary">thiM</name>
    <name evidence="12" type="ORF">LQE99_02245</name>
</gene>
<keyword evidence="13" id="KW-1185">Reference proteome</keyword>
<evidence type="ECO:0000256" key="7">
    <source>
        <dbReference type="ARBA" id="ARBA00022777"/>
    </source>
</evidence>
<sequence>MNIQEELWQDKAKLHLTHNLIHCITNPISMNDCANAVLVLGGKPIMAQHPDEVAQITKTAKALALNLGNFDDIRNEAMIVSIKTANENHIPVVLDLVGVGCSDLRYNYAKSMMDAYHIDVIKGNLSEIRAMAGKPAHALGIDVGDSDIERVEDSAIWIQEFAKQIGCCILCSGAVDIISDGIHTYKVENGCELLTLCTGTGCMLNVITATFLSCMEPIKACMLACSFFGVVAEKCLKVTTMPGSFHYKLFDWLYALEKEEYLKYAKISEVVL</sequence>
<evidence type="ECO:0000256" key="6">
    <source>
        <dbReference type="ARBA" id="ARBA00022741"/>
    </source>
</evidence>
<evidence type="ECO:0000256" key="1">
    <source>
        <dbReference type="ARBA" id="ARBA00001771"/>
    </source>
</evidence>
<dbReference type="RefSeq" id="WP_233509516.1">
    <property type="nucleotide sequence ID" value="NZ_JAKVPQ010000001.1"/>
</dbReference>
<dbReference type="InterPro" id="IPR029056">
    <property type="entry name" value="Ribokinase-like"/>
</dbReference>
<evidence type="ECO:0000256" key="4">
    <source>
        <dbReference type="ARBA" id="ARBA00022679"/>
    </source>
</evidence>
<accession>A0ABS9R2Q7</accession>
<dbReference type="GO" id="GO:0004417">
    <property type="term" value="F:hydroxyethylthiazole kinase activity"/>
    <property type="evidence" value="ECO:0007669"/>
    <property type="project" value="UniProtKB-EC"/>
</dbReference>
<feature type="binding site" evidence="11">
    <location>
        <position position="46"/>
    </location>
    <ligand>
        <name>substrate</name>
    </ligand>
</feature>
<evidence type="ECO:0000256" key="10">
    <source>
        <dbReference type="ARBA" id="ARBA00022977"/>
    </source>
</evidence>
<reference evidence="12 13" key="1">
    <citation type="submission" date="2022-02" db="EMBL/GenBank/DDBJ databases">
        <title>Genome of Erysipelotrichaceae sp. nov. NSJ-176 isolated from human feces.</title>
        <authorList>
            <person name="Abdugheni R."/>
        </authorList>
    </citation>
    <scope>NUCLEOTIDE SEQUENCE [LARGE SCALE GENOMIC DNA]</scope>
    <source>
        <strain evidence="12 13">NSJ-176</strain>
    </source>
</reference>
<comment type="catalytic activity">
    <reaction evidence="1 11">
        <text>5-(2-hydroxyethyl)-4-methylthiazole + ATP = 4-methyl-5-(2-phosphooxyethyl)-thiazole + ADP + H(+)</text>
        <dbReference type="Rhea" id="RHEA:24212"/>
        <dbReference type="ChEBI" id="CHEBI:15378"/>
        <dbReference type="ChEBI" id="CHEBI:17957"/>
        <dbReference type="ChEBI" id="CHEBI:30616"/>
        <dbReference type="ChEBI" id="CHEBI:58296"/>
        <dbReference type="ChEBI" id="CHEBI:456216"/>
        <dbReference type="EC" id="2.7.1.50"/>
    </reaction>
</comment>
<comment type="pathway">
    <text evidence="3 11">Cofactor biosynthesis; thiamine diphosphate biosynthesis; 4-methyl-5-(2-phosphoethyl)-thiazole from 5-(2-hydroxyethyl)-4-methylthiazole: step 1/1.</text>
</comment>
<keyword evidence="6 11" id="KW-0547">Nucleotide-binding</keyword>
<dbReference type="Proteomes" id="UP001202402">
    <property type="component" value="Unassembled WGS sequence"/>
</dbReference>
<comment type="similarity">
    <text evidence="11">Belongs to the Thz kinase family.</text>
</comment>
<comment type="function">
    <text evidence="11">Catalyzes the phosphorylation of the hydroxyl group of 4-methyl-5-beta-hydroxyethylthiazole (THZ).</text>
</comment>
<evidence type="ECO:0000313" key="13">
    <source>
        <dbReference type="Proteomes" id="UP001202402"/>
    </source>
</evidence>
<organism evidence="12 13">
    <name type="scientific">Amedibacillus hominis</name>
    <dbReference type="NCBI Taxonomy" id="2897776"/>
    <lineage>
        <taxon>Bacteria</taxon>
        <taxon>Bacillati</taxon>
        <taxon>Bacillota</taxon>
        <taxon>Erysipelotrichia</taxon>
        <taxon>Erysipelotrichales</taxon>
        <taxon>Erysipelotrichaceae</taxon>
        <taxon>Amedibacillus</taxon>
    </lineage>
</organism>
<proteinExistence type="inferred from homology"/>
<keyword evidence="7 11" id="KW-0418">Kinase</keyword>
<comment type="caution">
    <text evidence="12">The sequence shown here is derived from an EMBL/GenBank/DDBJ whole genome shotgun (WGS) entry which is preliminary data.</text>
</comment>
<keyword evidence="9 11" id="KW-0460">Magnesium</keyword>